<comment type="caution">
    <text evidence="1">The sequence shown here is derived from an EMBL/GenBank/DDBJ whole genome shotgun (WGS) entry which is preliminary data.</text>
</comment>
<dbReference type="EMBL" id="QNQT01000001">
    <property type="protein sequence ID" value="RDU38902.1"/>
    <property type="molecule type" value="Genomic_DNA"/>
</dbReference>
<proteinExistence type="predicted"/>
<organism evidence="1 2">
    <name type="scientific">Neobacillus piezotolerans</name>
    <dbReference type="NCBI Taxonomy" id="2259171"/>
    <lineage>
        <taxon>Bacteria</taxon>
        <taxon>Bacillati</taxon>
        <taxon>Bacillota</taxon>
        <taxon>Bacilli</taxon>
        <taxon>Bacillales</taxon>
        <taxon>Bacillaceae</taxon>
        <taxon>Neobacillus</taxon>
    </lineage>
</organism>
<gene>
    <name evidence="1" type="ORF">DRW41_04930</name>
</gene>
<evidence type="ECO:0000313" key="1">
    <source>
        <dbReference type="EMBL" id="RDU38902.1"/>
    </source>
</evidence>
<dbReference type="Proteomes" id="UP000257144">
    <property type="component" value="Unassembled WGS sequence"/>
</dbReference>
<reference evidence="1 2" key="1">
    <citation type="submission" date="2018-07" db="EMBL/GenBank/DDBJ databases">
        <title>Bacillus sp. YLB-04 draft genome sequence.</title>
        <authorList>
            <person name="Yu L."/>
            <person name="Tang X."/>
        </authorList>
    </citation>
    <scope>NUCLEOTIDE SEQUENCE [LARGE SCALE GENOMIC DNA]</scope>
    <source>
        <strain evidence="1 2">YLB-04</strain>
    </source>
</reference>
<dbReference type="AlphaFoldDB" id="A0A3D8GWY5"/>
<dbReference type="OrthoDB" id="7059463at2"/>
<accession>A0A3D8GWY5</accession>
<keyword evidence="2" id="KW-1185">Reference proteome</keyword>
<sequence length="154" mass="18621">MKKLRGKKRYIRNLWKEVNTCDLKLDHESWFDFWHVHLDFFGVGKNSLKIRREHIKAHVALYNRLLKQLEGFEKPYQAWICIHEQDPISDAVYVHTPNPNDDYFPHQIQGLHWNCKLPNTFKDLIDLDKFDVAYKKSEYEEVYFIQSKEQGIKL</sequence>
<protein>
    <submittedName>
        <fullName evidence="1">Uncharacterized protein</fullName>
    </submittedName>
</protein>
<name>A0A3D8GWY5_9BACI</name>
<evidence type="ECO:0000313" key="2">
    <source>
        <dbReference type="Proteomes" id="UP000257144"/>
    </source>
</evidence>
<dbReference type="RefSeq" id="WP_115450816.1">
    <property type="nucleotide sequence ID" value="NZ_QNQT01000001.1"/>
</dbReference>